<name>A0A832PMF8_9RHOB</name>
<evidence type="ECO:0000313" key="3">
    <source>
        <dbReference type="Proteomes" id="UP000580830"/>
    </source>
</evidence>
<evidence type="ECO:0008006" key="4">
    <source>
        <dbReference type="Google" id="ProtNLM"/>
    </source>
</evidence>
<keyword evidence="1" id="KW-1133">Transmembrane helix</keyword>
<gene>
    <name evidence="2" type="ORF">GXX24_07790</name>
</gene>
<proteinExistence type="predicted"/>
<organism evidence="2 3">
    <name type="scientific">Paracoccus solventivorans</name>
    <dbReference type="NCBI Taxonomy" id="53463"/>
    <lineage>
        <taxon>Bacteria</taxon>
        <taxon>Pseudomonadati</taxon>
        <taxon>Pseudomonadota</taxon>
        <taxon>Alphaproteobacteria</taxon>
        <taxon>Rhodobacterales</taxon>
        <taxon>Paracoccaceae</taxon>
        <taxon>Paracoccus</taxon>
    </lineage>
</organism>
<sequence>MKIAVGIIALVFSLGALLQACAVTGLSGAVGEVSTQQAGSIGILVALAIFFGGAFSFALPKVAQLIFLAAFLLSLLAKKDFPDMQLWGYLAAILGILLALSSSSRKKEQAD</sequence>
<protein>
    <recommendedName>
        <fullName evidence="4">Lipoprotein</fullName>
    </recommendedName>
</protein>
<comment type="caution">
    <text evidence="2">The sequence shown here is derived from an EMBL/GenBank/DDBJ whole genome shotgun (WGS) entry which is preliminary data.</text>
</comment>
<feature type="transmembrane region" description="Helical" evidence="1">
    <location>
        <begin position="84"/>
        <end position="101"/>
    </location>
</feature>
<dbReference type="RefSeq" id="WP_303730090.1">
    <property type="nucleotide sequence ID" value="NZ_DULP01000112.1"/>
</dbReference>
<accession>A0A832PMF8</accession>
<evidence type="ECO:0000313" key="2">
    <source>
        <dbReference type="EMBL" id="HHW34027.1"/>
    </source>
</evidence>
<reference evidence="2 3" key="1">
    <citation type="journal article" date="2020" name="Biotechnol. Biofuels">
        <title>New insights from the biogas microbiome by comprehensive genome-resolved metagenomics of nearly 1600 species originating from multiple anaerobic digesters.</title>
        <authorList>
            <person name="Campanaro S."/>
            <person name="Treu L."/>
            <person name="Rodriguez-R L.M."/>
            <person name="Kovalovszki A."/>
            <person name="Ziels R.M."/>
            <person name="Maus I."/>
            <person name="Zhu X."/>
            <person name="Kougias P.G."/>
            <person name="Basile A."/>
            <person name="Luo G."/>
            <person name="Schluter A."/>
            <person name="Konstantinidis K.T."/>
            <person name="Angelidaki I."/>
        </authorList>
    </citation>
    <scope>NUCLEOTIDE SEQUENCE [LARGE SCALE GENOMIC DNA]</scope>
    <source>
        <strain evidence="2">AS04akNAM_125</strain>
    </source>
</reference>
<dbReference type="PROSITE" id="PS51257">
    <property type="entry name" value="PROKAR_LIPOPROTEIN"/>
    <property type="match status" value="1"/>
</dbReference>
<keyword evidence="1" id="KW-0812">Transmembrane</keyword>
<dbReference type="Proteomes" id="UP000580830">
    <property type="component" value="Unassembled WGS sequence"/>
</dbReference>
<dbReference type="AlphaFoldDB" id="A0A832PMF8"/>
<feature type="transmembrane region" description="Helical" evidence="1">
    <location>
        <begin position="38"/>
        <end position="55"/>
    </location>
</feature>
<keyword evidence="1" id="KW-0472">Membrane</keyword>
<dbReference type="EMBL" id="DULP01000112">
    <property type="protein sequence ID" value="HHW34027.1"/>
    <property type="molecule type" value="Genomic_DNA"/>
</dbReference>
<evidence type="ECO:0000256" key="1">
    <source>
        <dbReference type="SAM" id="Phobius"/>
    </source>
</evidence>